<dbReference type="AlphaFoldDB" id="A0A1V0V0K4"/>
<dbReference type="PANTHER" id="PTHR30153:SF2">
    <property type="entry name" value="REPLICATIVE DNA HELICASE"/>
    <property type="match status" value="1"/>
</dbReference>
<protein>
    <recommendedName>
        <fullName evidence="1">SF4 helicase domain-containing protein</fullName>
    </recommendedName>
</protein>
<dbReference type="EMBL" id="CP020558">
    <property type="protein sequence ID" value="ARF70690.1"/>
    <property type="molecule type" value="Genomic_DNA"/>
</dbReference>
<accession>A0A1V0V0K4</accession>
<dbReference type="Pfam" id="PF03796">
    <property type="entry name" value="DnaB_C"/>
    <property type="match status" value="1"/>
</dbReference>
<dbReference type="InterPro" id="IPR027417">
    <property type="entry name" value="P-loop_NTPase"/>
</dbReference>
<evidence type="ECO:0000313" key="3">
    <source>
        <dbReference type="Proteomes" id="UP000192727"/>
    </source>
</evidence>
<sequence length="518" mass="60989">MAVNKKKPDGLEKQRKEVKISEAYLTALFWCFPDNYNMYDKEKINDKTFLNKEWGFFFDLGRYMYEKGITVFDDISVIKHVKELGFEKRFDRYGGFETITEVMDEVENLQDNLEGYYSDVKKYAILQKLYKLFGERVLKETEKYNYRKMTKEQLFIYWSDIVNQIGLDSDSNYDEYYLLENLHQDIKEWDKNPDIGLPYYKSKHMTNITTGIDLGTLTIYGGFGGSGKTSFVFNKFIMSCIENKEKLLVIANEQSVKDFKKLLLVTALGVGTKEILKRQRLNEGNFTSNEEGKLKKAIEWVEEISEGNSKLIAFVFMEDYVMKDVKKIVKRYANRGYRSVLIDTGKPSENVGNKPRWEIITDDFKELYKLARANGNGLNLRMWVNVQLSDMALTRRFLNEHAFGESKKIKNEADVVFMGRSLWDDEYEGGDNEIEAWRWVKSKNGDKGYVKKKFKLKRVEIDDEGNEFINQYYLLFTPKNRRGKDNKNGQEILIFKVNLNNNTWKEVGFCYVQDDRNY</sequence>
<dbReference type="GO" id="GO:0005829">
    <property type="term" value="C:cytosol"/>
    <property type="evidence" value="ECO:0007669"/>
    <property type="project" value="TreeGrafter"/>
</dbReference>
<dbReference type="GO" id="GO:0006260">
    <property type="term" value="P:DNA replication"/>
    <property type="evidence" value="ECO:0007669"/>
    <property type="project" value="InterPro"/>
</dbReference>
<dbReference type="Proteomes" id="UP000192727">
    <property type="component" value="Plasmid pPLP3"/>
</dbReference>
<geneLocation type="plasmid" evidence="3">
    <name>pplp3</name>
</geneLocation>
<feature type="domain" description="SF4 helicase" evidence="1">
    <location>
        <begin position="204"/>
        <end position="457"/>
    </location>
</feature>
<dbReference type="InterPro" id="IPR007694">
    <property type="entry name" value="DNA_helicase_DnaB-like_C"/>
</dbReference>
<dbReference type="GO" id="GO:0003678">
    <property type="term" value="F:DNA helicase activity"/>
    <property type="evidence" value="ECO:0007669"/>
    <property type="project" value="InterPro"/>
</dbReference>
<proteinExistence type="predicted"/>
<name>A0A1V0V0K4_9BACL</name>
<keyword evidence="2" id="KW-0614">Plasmid</keyword>
<dbReference type="Gene3D" id="3.40.50.300">
    <property type="entry name" value="P-loop containing nucleotide triphosphate hydrolases"/>
    <property type="match status" value="1"/>
</dbReference>
<evidence type="ECO:0000313" key="2">
    <source>
        <dbReference type="EMBL" id="ARF70690.1"/>
    </source>
</evidence>
<organism evidence="2 3">
    <name type="scientific">Paenibacillus larvae subsp. pulvifaciens</name>
    <dbReference type="NCBI Taxonomy" id="1477"/>
    <lineage>
        <taxon>Bacteria</taxon>
        <taxon>Bacillati</taxon>
        <taxon>Bacillota</taxon>
        <taxon>Bacilli</taxon>
        <taxon>Bacillales</taxon>
        <taxon>Paenibacillaceae</taxon>
        <taxon>Paenibacillus</taxon>
    </lineage>
</organism>
<gene>
    <name evidence="2" type="ORF">B7C51_24770</name>
</gene>
<dbReference type="RefSeq" id="WP_083041671.1">
    <property type="nucleotide sequence ID" value="NZ_CP020558.1"/>
</dbReference>
<dbReference type="GO" id="GO:0005524">
    <property type="term" value="F:ATP binding"/>
    <property type="evidence" value="ECO:0007669"/>
    <property type="project" value="InterPro"/>
</dbReference>
<dbReference type="PANTHER" id="PTHR30153">
    <property type="entry name" value="REPLICATIVE DNA HELICASE DNAB"/>
    <property type="match status" value="1"/>
</dbReference>
<evidence type="ECO:0000259" key="1">
    <source>
        <dbReference type="Pfam" id="PF03796"/>
    </source>
</evidence>
<reference evidence="2 3" key="1">
    <citation type="submission" date="2017-03" db="EMBL/GenBank/DDBJ databases">
        <title>Paenibacillus larvae genome sequencing.</title>
        <authorList>
            <person name="Dingman D.W."/>
        </authorList>
    </citation>
    <scope>NUCLEOTIDE SEQUENCE [LARGE SCALE GENOMIC DNA]</scope>
    <source>
        <strain evidence="2 3">SAG 10367</strain>
        <plasmid evidence="3">pplp3</plasmid>
    </source>
</reference>